<comment type="similarity">
    <text evidence="1 3">Belongs to the type-B carboxylesterase/lipase family.</text>
</comment>
<dbReference type="EMBL" id="JAROCY010000009">
    <property type="protein sequence ID" value="MDF8333699.1"/>
    <property type="molecule type" value="Genomic_DNA"/>
</dbReference>
<dbReference type="PROSITE" id="PS00122">
    <property type="entry name" value="CARBOXYLESTERASE_B_1"/>
    <property type="match status" value="1"/>
</dbReference>
<feature type="domain" description="Carboxylesterase type B" evidence="5">
    <location>
        <begin position="39"/>
        <end position="514"/>
    </location>
</feature>
<dbReference type="InterPro" id="IPR029058">
    <property type="entry name" value="AB_hydrolase_fold"/>
</dbReference>
<dbReference type="PANTHER" id="PTHR11559">
    <property type="entry name" value="CARBOXYLESTERASE"/>
    <property type="match status" value="1"/>
</dbReference>
<dbReference type="Pfam" id="PF00135">
    <property type="entry name" value="COesterase"/>
    <property type="match status" value="1"/>
</dbReference>
<name>A0ABT6CIE5_9SPHN</name>
<dbReference type="InterPro" id="IPR019819">
    <property type="entry name" value="Carboxylesterase_B_CS"/>
</dbReference>
<proteinExistence type="inferred from homology"/>
<dbReference type="InterPro" id="IPR002018">
    <property type="entry name" value="CarbesteraseB"/>
</dbReference>
<dbReference type="EC" id="3.1.1.-" evidence="3"/>
<organism evidence="6 7">
    <name type="scientific">Novosphingobium cyanobacteriorum</name>
    <dbReference type="NCBI Taxonomy" id="3024215"/>
    <lineage>
        <taxon>Bacteria</taxon>
        <taxon>Pseudomonadati</taxon>
        <taxon>Pseudomonadota</taxon>
        <taxon>Alphaproteobacteria</taxon>
        <taxon>Sphingomonadales</taxon>
        <taxon>Sphingomonadaceae</taxon>
        <taxon>Novosphingobium</taxon>
    </lineage>
</organism>
<evidence type="ECO:0000313" key="7">
    <source>
        <dbReference type="Proteomes" id="UP001222770"/>
    </source>
</evidence>
<dbReference type="SUPFAM" id="SSF53474">
    <property type="entry name" value="alpha/beta-Hydrolases"/>
    <property type="match status" value="1"/>
</dbReference>
<protein>
    <recommendedName>
        <fullName evidence="3">Carboxylic ester hydrolase</fullName>
        <ecNumber evidence="3">3.1.1.-</ecNumber>
    </recommendedName>
</protein>
<dbReference type="RefSeq" id="WP_277277651.1">
    <property type="nucleotide sequence ID" value="NZ_JAROCY010000009.1"/>
</dbReference>
<keyword evidence="7" id="KW-1185">Reference proteome</keyword>
<evidence type="ECO:0000259" key="5">
    <source>
        <dbReference type="Pfam" id="PF00135"/>
    </source>
</evidence>
<dbReference type="Proteomes" id="UP001222770">
    <property type="component" value="Unassembled WGS sequence"/>
</dbReference>
<dbReference type="InterPro" id="IPR050309">
    <property type="entry name" value="Type-B_Carboxylest/Lipase"/>
</dbReference>
<feature type="signal peptide" evidence="3">
    <location>
        <begin position="1"/>
        <end position="28"/>
    </location>
</feature>
<feature type="region of interest" description="Disordered" evidence="4">
    <location>
        <begin position="73"/>
        <end position="112"/>
    </location>
</feature>
<sequence length="548" mass="58478">MTKLDRRDAIKALAAPLLLGPLAGTLKAATPGTGDTVTARTRSGLVIGRSTGSAIAFKGIPYGGPTGGANRFMPPTPPVPWREPLHALHDGPASPQSNPDRPRPGAGPESEDCLTLNVWTPALRDGRKRPVMVWLHGGGLWRLSAAGAYQDGTNLAAHGDVVMVSPNHRLGVLGFAWLQDKDSRFTGSASAGMLDLVQALQWVRDHAEEFGGDPDNVTILGQSGGGQKVSLLMAMPAAHGLFHKAIIQSGPAPLALEPAYASKLSGRLLDLLGIDKASTADIQKVPLESIMRAYYRIFDEIGGFGVMGVIQDFAPVVDGVTLPQHPFWNGASPLSRHIPLMIGSTRTEMTEYFLDAHPAAPQRSAEQVVHDLVPIFGDDAAGIVMHYRAAHPGAGLWEVDALIRSDWPTRLFTRRIADAQARLGGAPVFTYRMDWATGARGGLLMSPHAIDIAFALDTVGADPVEPGELDAQNRMQRQMGGAWLAFARTGNPQHRGIPAWPAYDRARPTMLFNLESKFALAPDGADLDLLEAGLPRYRVVAGGVGEAK</sequence>
<keyword evidence="3" id="KW-0732">Signal</keyword>
<dbReference type="PROSITE" id="PS51318">
    <property type="entry name" value="TAT"/>
    <property type="match status" value="1"/>
</dbReference>
<keyword evidence="2 3" id="KW-0378">Hydrolase</keyword>
<evidence type="ECO:0000256" key="2">
    <source>
        <dbReference type="ARBA" id="ARBA00022801"/>
    </source>
</evidence>
<comment type="caution">
    <text evidence="6">The sequence shown here is derived from an EMBL/GenBank/DDBJ whole genome shotgun (WGS) entry which is preliminary data.</text>
</comment>
<evidence type="ECO:0000256" key="4">
    <source>
        <dbReference type="SAM" id="MobiDB-lite"/>
    </source>
</evidence>
<evidence type="ECO:0000256" key="3">
    <source>
        <dbReference type="RuleBase" id="RU361235"/>
    </source>
</evidence>
<dbReference type="PROSITE" id="PS00941">
    <property type="entry name" value="CARBOXYLESTERASE_B_2"/>
    <property type="match status" value="1"/>
</dbReference>
<evidence type="ECO:0000256" key="1">
    <source>
        <dbReference type="ARBA" id="ARBA00005964"/>
    </source>
</evidence>
<dbReference type="InterPro" id="IPR006311">
    <property type="entry name" value="TAT_signal"/>
</dbReference>
<evidence type="ECO:0000313" key="6">
    <source>
        <dbReference type="EMBL" id="MDF8333699.1"/>
    </source>
</evidence>
<reference evidence="6 7" key="1">
    <citation type="submission" date="2023-03" db="EMBL/GenBank/DDBJ databases">
        <title>Novosphingobium cyanobacteriorum sp. nov., isolated from a eutrophic reservoir during the Microcystis bloom period.</title>
        <authorList>
            <person name="Kang M."/>
            <person name="Le V."/>
            <person name="Ko S.-R."/>
            <person name="Lee S.-A."/>
            <person name="Ahn C.-Y."/>
        </authorList>
    </citation>
    <scope>NUCLEOTIDE SEQUENCE [LARGE SCALE GENOMIC DNA]</scope>
    <source>
        <strain evidence="6 7">HBC54</strain>
    </source>
</reference>
<gene>
    <name evidence="6" type="ORF">POM99_10850</name>
</gene>
<accession>A0ABT6CIE5</accession>
<dbReference type="Gene3D" id="3.40.50.1820">
    <property type="entry name" value="alpha/beta hydrolase"/>
    <property type="match status" value="1"/>
</dbReference>
<feature type="chain" id="PRO_5044979205" description="Carboxylic ester hydrolase" evidence="3">
    <location>
        <begin position="29"/>
        <end position="548"/>
    </location>
</feature>
<dbReference type="InterPro" id="IPR019826">
    <property type="entry name" value="Carboxylesterase_B_AS"/>
</dbReference>